<comment type="caution">
    <text evidence="1">The sequence shown here is derived from an EMBL/GenBank/DDBJ whole genome shotgun (WGS) entry which is preliminary data.</text>
</comment>
<sequence length="38" mass="4209">MGNRSSNNELIVEPSMTRCSTCVVQAKTIKDSNHSTRI</sequence>
<dbReference type="AlphaFoldDB" id="A0A8S3K5D0"/>
<dbReference type="EMBL" id="CAJOBJ010374715">
    <property type="protein sequence ID" value="CAF5225010.1"/>
    <property type="molecule type" value="Genomic_DNA"/>
</dbReference>
<gene>
    <name evidence="1" type="ORF">GIL414_LOCUS86391</name>
</gene>
<protein>
    <submittedName>
        <fullName evidence="1">Uncharacterized protein</fullName>
    </submittedName>
</protein>
<evidence type="ECO:0000313" key="2">
    <source>
        <dbReference type="Proteomes" id="UP000681720"/>
    </source>
</evidence>
<accession>A0A8S3K5D0</accession>
<reference evidence="1" key="1">
    <citation type="submission" date="2021-02" db="EMBL/GenBank/DDBJ databases">
        <authorList>
            <person name="Nowell W R."/>
        </authorList>
    </citation>
    <scope>NUCLEOTIDE SEQUENCE</scope>
</reference>
<name>A0A8S3K5D0_9BILA</name>
<evidence type="ECO:0000313" key="1">
    <source>
        <dbReference type="EMBL" id="CAF5225010.1"/>
    </source>
</evidence>
<proteinExistence type="predicted"/>
<dbReference type="Proteomes" id="UP000681720">
    <property type="component" value="Unassembled WGS sequence"/>
</dbReference>
<feature type="non-terminal residue" evidence="1">
    <location>
        <position position="38"/>
    </location>
</feature>
<organism evidence="1 2">
    <name type="scientific">Rotaria magnacalcarata</name>
    <dbReference type="NCBI Taxonomy" id="392030"/>
    <lineage>
        <taxon>Eukaryota</taxon>
        <taxon>Metazoa</taxon>
        <taxon>Spiralia</taxon>
        <taxon>Gnathifera</taxon>
        <taxon>Rotifera</taxon>
        <taxon>Eurotatoria</taxon>
        <taxon>Bdelloidea</taxon>
        <taxon>Philodinida</taxon>
        <taxon>Philodinidae</taxon>
        <taxon>Rotaria</taxon>
    </lineage>
</organism>